<dbReference type="InterPro" id="IPR013486">
    <property type="entry name" value="SpoIID/LytB"/>
</dbReference>
<dbReference type="Pfam" id="PF05036">
    <property type="entry name" value="SPOR"/>
    <property type="match status" value="1"/>
</dbReference>
<dbReference type="RefSeq" id="WP_316415180.1">
    <property type="nucleotide sequence ID" value="NZ_AP027080.1"/>
</dbReference>
<evidence type="ECO:0000259" key="2">
    <source>
        <dbReference type="PROSITE" id="PS51724"/>
    </source>
</evidence>
<dbReference type="KEGG" id="msil:METEAL_14410"/>
<dbReference type="EMBL" id="AP027080">
    <property type="protein sequence ID" value="BDU72267.1"/>
    <property type="molecule type" value="Genomic_DNA"/>
</dbReference>
<dbReference type="AlphaFoldDB" id="A0AA48GJ56"/>
<name>A0AA48GJ56_9BACT</name>
<dbReference type="NCBIfam" id="TIGR02669">
    <property type="entry name" value="SpoIID_LytB"/>
    <property type="match status" value="1"/>
</dbReference>
<feature type="signal peptide" evidence="1">
    <location>
        <begin position="1"/>
        <end position="16"/>
    </location>
</feature>
<evidence type="ECO:0000256" key="1">
    <source>
        <dbReference type="SAM" id="SignalP"/>
    </source>
</evidence>
<sequence length="696" mass="75475">MRSLPALLCFALPALAAVPQIRVGLDTQGLEWIVSLEGGGELRSLEGKRLLKVAEGEKLRIWWDSRGEADPTDEYRVQVGTAMNLADATATLKKLAALGEVPEKVEVPDGGTWRVLTGRFESAKEAEPILEKLAAHGYDELWVSTEKRKGKPRKARALYAVTERYERLPLPNSGVLLQPARELTTIVGKGRYRGAMRIFPNAQGRLSVVNTLDLETYLRGVVPREMGAWEYPALEALKAQAVAARTYAYVNLGKRAKEGFDLLDTVADQVYGGRDGEQSLTDRAVAETAGLIATYGGRPIQALFMADSGGGTIDNTFVFGDGGPYLKGVSNYAASPQVITFKGALAVAGDTPWLTPELLRLCAAGLVPAADLDSGRMARPARQDDLRATVAALASRLGRVPVAPEPGLLLWMARSLGFGEVVEGLERPDDARYFLGDAVPAPADQPLASFLARRGIAPPALWRTAPTLGQAFQVLGRLWQELEPAEFLEGTLLRDGQVRVKNGGPGPLPLAPSILVAEEAPGGSLRLVAQSAVQVGDRVRWIPAPGGSPLLVRRLDPDGTALDRYNPTAHWKVEIKEADLLDRLRTRAGIKAVKGFELTHNPQGRVTDMVVRDGQNRPHRFRGMHIRNLLGLKDNVFRMATVGEAPSRRWIVYGRGWGHGVGMDQTGAYGMALEGATFDGILKHYYQGIQLTPIPD</sequence>
<feature type="domain" description="SPOR" evidence="2">
    <location>
        <begin position="69"/>
        <end position="145"/>
    </location>
</feature>
<protein>
    <recommendedName>
        <fullName evidence="2">SPOR domain-containing protein</fullName>
    </recommendedName>
</protein>
<dbReference type="Gene3D" id="3.30.70.1070">
    <property type="entry name" value="Sporulation related repeat"/>
    <property type="match status" value="1"/>
</dbReference>
<organism evidence="3 4">
    <name type="scientific">Mesoterricola silvestris</name>
    <dbReference type="NCBI Taxonomy" id="2927979"/>
    <lineage>
        <taxon>Bacteria</taxon>
        <taxon>Pseudomonadati</taxon>
        <taxon>Acidobacteriota</taxon>
        <taxon>Holophagae</taxon>
        <taxon>Holophagales</taxon>
        <taxon>Holophagaceae</taxon>
        <taxon>Mesoterricola</taxon>
    </lineage>
</organism>
<dbReference type="GO" id="GO:0042834">
    <property type="term" value="F:peptidoglycan binding"/>
    <property type="evidence" value="ECO:0007669"/>
    <property type="project" value="InterPro"/>
</dbReference>
<proteinExistence type="predicted"/>
<keyword evidence="4" id="KW-1185">Reference proteome</keyword>
<dbReference type="SUPFAM" id="SSF110997">
    <property type="entry name" value="Sporulation related repeat"/>
    <property type="match status" value="1"/>
</dbReference>
<dbReference type="InterPro" id="IPR013693">
    <property type="entry name" value="SpoIID/LytB_N"/>
</dbReference>
<dbReference type="InterPro" id="IPR007730">
    <property type="entry name" value="SPOR-like_dom"/>
</dbReference>
<evidence type="ECO:0000313" key="3">
    <source>
        <dbReference type="EMBL" id="BDU72267.1"/>
    </source>
</evidence>
<evidence type="ECO:0000313" key="4">
    <source>
        <dbReference type="Proteomes" id="UP001238179"/>
    </source>
</evidence>
<dbReference type="GO" id="GO:0030435">
    <property type="term" value="P:sporulation resulting in formation of a cellular spore"/>
    <property type="evidence" value="ECO:0007669"/>
    <property type="project" value="InterPro"/>
</dbReference>
<accession>A0AA48GJ56</accession>
<dbReference type="InterPro" id="IPR036680">
    <property type="entry name" value="SPOR-like_sf"/>
</dbReference>
<gene>
    <name evidence="3" type="ORF">METEAL_14410</name>
</gene>
<dbReference type="Proteomes" id="UP001238179">
    <property type="component" value="Chromosome"/>
</dbReference>
<feature type="chain" id="PRO_5041322078" description="SPOR domain-containing protein" evidence="1">
    <location>
        <begin position="17"/>
        <end position="696"/>
    </location>
</feature>
<keyword evidence="1" id="KW-0732">Signal</keyword>
<dbReference type="PROSITE" id="PS51724">
    <property type="entry name" value="SPOR"/>
    <property type="match status" value="1"/>
</dbReference>
<dbReference type="Pfam" id="PF08486">
    <property type="entry name" value="SpoIID"/>
    <property type="match status" value="1"/>
</dbReference>
<reference evidence="4" key="1">
    <citation type="journal article" date="2023" name="Int. J. Syst. Evol. Microbiol.">
        <title>Mesoterricola silvestris gen. nov., sp. nov., Mesoterricola sediminis sp. nov., Geothrix oryzae sp. nov., Geothrix edaphica sp. nov., Geothrix rubra sp. nov., and Geothrix limicola sp. nov., six novel members of Acidobacteriota isolated from soils.</title>
        <authorList>
            <person name="Itoh H."/>
            <person name="Sugisawa Y."/>
            <person name="Mise K."/>
            <person name="Xu Z."/>
            <person name="Kuniyasu M."/>
            <person name="Ushijima N."/>
            <person name="Kawano K."/>
            <person name="Kobayashi E."/>
            <person name="Shiratori Y."/>
            <person name="Masuda Y."/>
            <person name="Senoo K."/>
        </authorList>
    </citation>
    <scope>NUCLEOTIDE SEQUENCE [LARGE SCALE GENOMIC DNA]</scope>
    <source>
        <strain evidence="4">W79</strain>
    </source>
</reference>